<keyword evidence="1" id="KW-0812">Transmembrane</keyword>
<reference evidence="2" key="2">
    <citation type="journal article" date="2023" name="Int. J. Mol. Sci.">
        <title>De Novo Assembly and Annotation of 11 Diverse Shrub Willow (Salix) Genomes Reveals Novel Gene Organization in Sex-Linked Regions.</title>
        <authorList>
            <person name="Hyden B."/>
            <person name="Feng K."/>
            <person name="Yates T.B."/>
            <person name="Jawdy S."/>
            <person name="Cereghino C."/>
            <person name="Smart L.B."/>
            <person name="Muchero W."/>
        </authorList>
    </citation>
    <scope>NUCLEOTIDE SEQUENCE</scope>
    <source>
        <tissue evidence="2">Shoot tip</tissue>
    </source>
</reference>
<dbReference type="Proteomes" id="UP001151752">
    <property type="component" value="Chromosome 16"/>
</dbReference>
<gene>
    <name evidence="2" type="ORF">OIU74_000881</name>
</gene>
<evidence type="ECO:0000256" key="1">
    <source>
        <dbReference type="SAM" id="Phobius"/>
    </source>
</evidence>
<keyword evidence="3" id="KW-1185">Reference proteome</keyword>
<evidence type="ECO:0000313" key="2">
    <source>
        <dbReference type="EMBL" id="KAJ6776778.1"/>
    </source>
</evidence>
<reference evidence="2" key="1">
    <citation type="submission" date="2022-11" db="EMBL/GenBank/DDBJ databases">
        <authorList>
            <person name="Hyden B.L."/>
            <person name="Feng K."/>
            <person name="Yates T."/>
            <person name="Jawdy S."/>
            <person name="Smart L.B."/>
            <person name="Muchero W."/>
        </authorList>
    </citation>
    <scope>NUCLEOTIDE SEQUENCE</scope>
    <source>
        <tissue evidence="2">Shoot tip</tissue>
    </source>
</reference>
<protein>
    <submittedName>
        <fullName evidence="2">Uncharacterized protein</fullName>
    </submittedName>
</protein>
<name>A0A9Q0X1L0_9ROSI</name>
<feature type="transmembrane region" description="Helical" evidence="1">
    <location>
        <begin position="26"/>
        <end position="49"/>
    </location>
</feature>
<organism evidence="2 3">
    <name type="scientific">Salix koriyanagi</name>
    <dbReference type="NCBI Taxonomy" id="2511006"/>
    <lineage>
        <taxon>Eukaryota</taxon>
        <taxon>Viridiplantae</taxon>
        <taxon>Streptophyta</taxon>
        <taxon>Embryophyta</taxon>
        <taxon>Tracheophyta</taxon>
        <taxon>Spermatophyta</taxon>
        <taxon>Magnoliopsida</taxon>
        <taxon>eudicotyledons</taxon>
        <taxon>Gunneridae</taxon>
        <taxon>Pentapetalae</taxon>
        <taxon>rosids</taxon>
        <taxon>fabids</taxon>
        <taxon>Malpighiales</taxon>
        <taxon>Salicaceae</taxon>
        <taxon>Saliceae</taxon>
        <taxon>Salix</taxon>
    </lineage>
</organism>
<keyword evidence="1" id="KW-1133">Transmembrane helix</keyword>
<comment type="caution">
    <text evidence="2">The sequence shown here is derived from an EMBL/GenBank/DDBJ whole genome shotgun (WGS) entry which is preliminary data.</text>
</comment>
<accession>A0A9Q0X1L0</accession>
<evidence type="ECO:0000313" key="3">
    <source>
        <dbReference type="Proteomes" id="UP001151752"/>
    </source>
</evidence>
<dbReference type="AlphaFoldDB" id="A0A9Q0X1L0"/>
<sequence length="66" mass="7333">MDLLIVCECDSDLSTSLKLCSLLRHFFFPNMVVCLCIYTTITGMDLLIVCEFPGDLSHILDAKCAS</sequence>
<proteinExistence type="predicted"/>
<keyword evidence="1" id="KW-0472">Membrane</keyword>
<dbReference type="EMBL" id="JAPFFM010000001">
    <property type="protein sequence ID" value="KAJ6776778.1"/>
    <property type="molecule type" value="Genomic_DNA"/>
</dbReference>